<reference evidence="2" key="1">
    <citation type="submission" date="2016-10" db="EMBL/GenBank/DDBJ databases">
        <authorList>
            <person name="de Groot N.N."/>
        </authorList>
    </citation>
    <scope>NUCLEOTIDE SEQUENCE [LARGE SCALE GENOMIC DNA]</scope>
    <source>
        <strain evidence="2">BP1-145</strain>
    </source>
</reference>
<organism evidence="1 2">
    <name type="scientific">Prevotella communis</name>
    <dbReference type="NCBI Taxonomy" id="2913614"/>
    <lineage>
        <taxon>Bacteria</taxon>
        <taxon>Pseudomonadati</taxon>
        <taxon>Bacteroidota</taxon>
        <taxon>Bacteroidia</taxon>
        <taxon>Bacteroidales</taxon>
        <taxon>Prevotellaceae</taxon>
        <taxon>Prevotella</taxon>
    </lineage>
</organism>
<protein>
    <submittedName>
        <fullName evidence="1">Uncharacterized protein</fullName>
    </submittedName>
</protein>
<proteinExistence type="predicted"/>
<sequence length="32" mass="3769">MSVRNKFENYFVYLQNKRIDYGKGENVGGVSR</sequence>
<evidence type="ECO:0000313" key="2">
    <source>
        <dbReference type="Proteomes" id="UP000199134"/>
    </source>
</evidence>
<dbReference type="EMBL" id="FNIW01000027">
    <property type="protein sequence ID" value="SDO56800.1"/>
    <property type="molecule type" value="Genomic_DNA"/>
</dbReference>
<name>A0A1H0KM24_9BACT</name>
<dbReference type="Proteomes" id="UP000199134">
    <property type="component" value="Unassembled WGS sequence"/>
</dbReference>
<evidence type="ECO:0000313" key="1">
    <source>
        <dbReference type="EMBL" id="SDO56800.1"/>
    </source>
</evidence>
<comment type="caution">
    <text evidence="1">The sequence shown here is derived from an EMBL/GenBank/DDBJ whole genome shotgun (WGS) entry which is preliminary data.</text>
</comment>
<gene>
    <name evidence="1" type="ORF">SAMN04487900_1272</name>
</gene>
<dbReference type="AlphaFoldDB" id="A0A1H0KM24"/>
<accession>A0A1H0KM24</accession>